<feature type="region of interest" description="Disordered" evidence="1">
    <location>
        <begin position="560"/>
        <end position="591"/>
    </location>
</feature>
<dbReference type="AlphaFoldDB" id="A0A550CCX1"/>
<accession>A0A550CCX1</accession>
<name>A0A550CCX1_9AGAR</name>
<feature type="compositionally biased region" description="Acidic residues" evidence="1">
    <location>
        <begin position="567"/>
        <end position="580"/>
    </location>
</feature>
<feature type="region of interest" description="Disordered" evidence="1">
    <location>
        <begin position="295"/>
        <end position="323"/>
    </location>
</feature>
<evidence type="ECO:0000256" key="1">
    <source>
        <dbReference type="SAM" id="MobiDB-lite"/>
    </source>
</evidence>
<protein>
    <submittedName>
        <fullName evidence="2">Uncharacterized protein</fullName>
    </submittedName>
</protein>
<proteinExistence type="predicted"/>
<comment type="caution">
    <text evidence="2">The sequence shown here is derived from an EMBL/GenBank/DDBJ whole genome shotgun (WGS) entry which is preliminary data.</text>
</comment>
<feature type="region of interest" description="Disordered" evidence="1">
    <location>
        <begin position="379"/>
        <end position="437"/>
    </location>
</feature>
<reference evidence="2 3" key="1">
    <citation type="journal article" date="2019" name="New Phytol.">
        <title>Comparative genomics reveals unique wood-decay strategies and fruiting body development in the Schizophyllaceae.</title>
        <authorList>
            <person name="Almasi E."/>
            <person name="Sahu N."/>
            <person name="Krizsan K."/>
            <person name="Balint B."/>
            <person name="Kovacs G.M."/>
            <person name="Kiss B."/>
            <person name="Cseklye J."/>
            <person name="Drula E."/>
            <person name="Henrissat B."/>
            <person name="Nagy I."/>
            <person name="Chovatia M."/>
            <person name="Adam C."/>
            <person name="LaButti K."/>
            <person name="Lipzen A."/>
            <person name="Riley R."/>
            <person name="Grigoriev I.V."/>
            <person name="Nagy L.G."/>
        </authorList>
    </citation>
    <scope>NUCLEOTIDE SEQUENCE [LARGE SCALE GENOMIC DNA]</scope>
    <source>
        <strain evidence="2 3">NL-1724</strain>
    </source>
</reference>
<dbReference type="Proteomes" id="UP000320762">
    <property type="component" value="Unassembled WGS sequence"/>
</dbReference>
<gene>
    <name evidence="2" type="ORF">BD626DRAFT_498044</name>
</gene>
<feature type="compositionally biased region" description="Low complexity" evidence="1">
    <location>
        <begin position="383"/>
        <end position="398"/>
    </location>
</feature>
<dbReference type="STRING" id="97359.A0A550CCX1"/>
<feature type="region of interest" description="Disordered" evidence="1">
    <location>
        <begin position="55"/>
        <end position="98"/>
    </location>
</feature>
<dbReference type="OrthoDB" id="5593376at2759"/>
<evidence type="ECO:0000313" key="2">
    <source>
        <dbReference type="EMBL" id="TRM62651.1"/>
    </source>
</evidence>
<dbReference type="EMBL" id="VDMD01000012">
    <property type="protein sequence ID" value="TRM62651.1"/>
    <property type="molecule type" value="Genomic_DNA"/>
</dbReference>
<sequence length="1029" mass="110648">MSVYPPDSKISAAEDSLAFQHAQLSHDFSLDFMTAHASAQSAMQSVSAQSLHPFDMTPQYASNTEPTPPSLPASHGHTPPSFSPPMEGNPGGAQMMPSFGNGAFSMQGAYDSVMNAMNGAPSSAHPSPPVSAPPMGTSDGLAQQMAFGSSNASLGIEPALTHAEALPLQSTPIIPAHPNFMGVPHAPETLHSVFPTDSAGMLSIKREDVAAHLASGMSSIAPIAQLESVRSSPQNSDTSSSHTDRAAVLHGLSKLIDQAASARDAVARCDHVDDGVKTRIDVLAGLVSRVQESMSGLSLRDSPPASYGALESSPPLMQGNGMSLSQSDMTGILLKPSMPHMKQLKHEPAEELTMPFVPSQSLDKSNIFPNPLSVQPLPVQTNSLPLHSPPISSSSGSSYFDPQYGSHPSSTGAPEMPSHLQQPHAQPLSYDPSFNKMPSFTRTTSDLSHTMTRHQHSLSAGSRSNLSGHFSNLAMADHPPLPPQPLMTRMHRSGSLGSAYPPPTYGNYDFRPHDNVMSTLHSSAMSQPPLVPDHVNGYMSAQPTMSHWPDNRGQPNFIGVALPGGTVDEEDEDEGDDDDNERPQTSHSTVRTFHASGSTITDGTLFPYQAAFDGAYLSASGSDMARLDESPDFRPFKFRIQAFTNAFLEELARQGFPEEKIPMKKVRNYLWRQQYILRFNEDGKKAKSKGNHIWNVEAKKSGECRWEFRPFHRKIAGSPPGVAYIGLHWEWTPRIWDPQASWQNVPVHYSSPSLPFWLSWKNDVLSGTPPQGADSCDITTYAKFVLDGQEGILSHTFHLNIAPAMPTVSSAFTSPARPVAEFSRRTQSDSVLPTSQSHRVVVPMSGIAVVDELALVKQVLVEATKSVTEKKDALQAETSVMHLSPSDPKQSEINSLVDQKRVLETLTSMTDRQLCGEGSDLAAGAKDLVVQGAHVVHVQDSIASGLVPSPPPADTSVVQCVSVTKMANMTEGAIAESVNRGVGTTSILDIVRHAIGFARMLGGRAGRPFMTGAYRFFPPGPGQAIPVRN</sequence>
<organism evidence="2 3">
    <name type="scientific">Schizophyllum amplum</name>
    <dbReference type="NCBI Taxonomy" id="97359"/>
    <lineage>
        <taxon>Eukaryota</taxon>
        <taxon>Fungi</taxon>
        <taxon>Dikarya</taxon>
        <taxon>Basidiomycota</taxon>
        <taxon>Agaricomycotina</taxon>
        <taxon>Agaricomycetes</taxon>
        <taxon>Agaricomycetidae</taxon>
        <taxon>Agaricales</taxon>
        <taxon>Schizophyllaceae</taxon>
        <taxon>Schizophyllum</taxon>
    </lineage>
</organism>
<evidence type="ECO:0000313" key="3">
    <source>
        <dbReference type="Proteomes" id="UP000320762"/>
    </source>
</evidence>
<keyword evidence="3" id="KW-1185">Reference proteome</keyword>